<evidence type="ECO:0000313" key="3">
    <source>
        <dbReference type="Proteomes" id="UP000735302"/>
    </source>
</evidence>
<feature type="transmembrane region" description="Helical" evidence="1">
    <location>
        <begin position="162"/>
        <end position="187"/>
    </location>
</feature>
<keyword evidence="1" id="KW-1133">Transmembrane helix</keyword>
<evidence type="ECO:0000313" key="2">
    <source>
        <dbReference type="EMBL" id="GFO25732.1"/>
    </source>
</evidence>
<comment type="caution">
    <text evidence="2">The sequence shown here is derived from an EMBL/GenBank/DDBJ whole genome shotgun (WGS) entry which is preliminary data.</text>
</comment>
<sequence length="189" mass="20769">MLVFQSLPPVWSPGKECATPWLPRVVRGDHGRLSSINCLSSVQGDISFSPPGFVFYPLFLSCAIVPSTSPFTVLYFFLFPSGVWDRIDPPFCACRKKQLKQGVAHELPLSGTWATSLSLYLALPSILSSFHALSSRLLLLLLSSSSFSSHVESGINHFLSTLLCLLSHSLSCAIVLLLLLFTVSYFYPP</sequence>
<proteinExistence type="predicted"/>
<keyword evidence="1" id="KW-0472">Membrane</keyword>
<evidence type="ECO:0000256" key="1">
    <source>
        <dbReference type="SAM" id="Phobius"/>
    </source>
</evidence>
<organism evidence="2 3">
    <name type="scientific">Plakobranchus ocellatus</name>
    <dbReference type="NCBI Taxonomy" id="259542"/>
    <lineage>
        <taxon>Eukaryota</taxon>
        <taxon>Metazoa</taxon>
        <taxon>Spiralia</taxon>
        <taxon>Lophotrochozoa</taxon>
        <taxon>Mollusca</taxon>
        <taxon>Gastropoda</taxon>
        <taxon>Heterobranchia</taxon>
        <taxon>Euthyneura</taxon>
        <taxon>Panpulmonata</taxon>
        <taxon>Sacoglossa</taxon>
        <taxon>Placobranchoidea</taxon>
        <taxon>Plakobranchidae</taxon>
        <taxon>Plakobranchus</taxon>
    </lineage>
</organism>
<dbReference type="Proteomes" id="UP000735302">
    <property type="component" value="Unassembled WGS sequence"/>
</dbReference>
<protein>
    <submittedName>
        <fullName evidence="2">Uncharacterized protein</fullName>
    </submittedName>
</protein>
<reference evidence="2 3" key="1">
    <citation type="journal article" date="2021" name="Elife">
        <title>Chloroplast acquisition without the gene transfer in kleptoplastic sea slugs, Plakobranchus ocellatus.</title>
        <authorList>
            <person name="Maeda T."/>
            <person name="Takahashi S."/>
            <person name="Yoshida T."/>
            <person name="Shimamura S."/>
            <person name="Takaki Y."/>
            <person name="Nagai Y."/>
            <person name="Toyoda A."/>
            <person name="Suzuki Y."/>
            <person name="Arimoto A."/>
            <person name="Ishii H."/>
            <person name="Satoh N."/>
            <person name="Nishiyama T."/>
            <person name="Hasebe M."/>
            <person name="Maruyama T."/>
            <person name="Minagawa J."/>
            <person name="Obokata J."/>
            <person name="Shigenobu S."/>
        </authorList>
    </citation>
    <scope>NUCLEOTIDE SEQUENCE [LARGE SCALE GENOMIC DNA]</scope>
</reference>
<gene>
    <name evidence="2" type="ORF">PoB_005223700</name>
</gene>
<accession>A0AAV4C2Y2</accession>
<keyword evidence="1" id="KW-0812">Transmembrane</keyword>
<dbReference type="AlphaFoldDB" id="A0AAV4C2Y2"/>
<dbReference type="EMBL" id="BLXT01005772">
    <property type="protein sequence ID" value="GFO25732.1"/>
    <property type="molecule type" value="Genomic_DNA"/>
</dbReference>
<keyword evidence="3" id="KW-1185">Reference proteome</keyword>
<name>A0AAV4C2Y2_9GAST</name>
<feature type="transmembrane region" description="Helical" evidence="1">
    <location>
        <begin position="53"/>
        <end position="78"/>
    </location>
</feature>